<dbReference type="Proteomes" id="UP001139011">
    <property type="component" value="Unassembled WGS sequence"/>
</dbReference>
<dbReference type="InterPro" id="IPR011008">
    <property type="entry name" value="Dimeric_a/b-barrel"/>
</dbReference>
<proteinExistence type="predicted"/>
<dbReference type="Pfam" id="PF16291">
    <property type="entry name" value="DUF4937"/>
    <property type="match status" value="1"/>
</dbReference>
<accession>A0A9X1X7X6</accession>
<evidence type="ECO:0000313" key="3">
    <source>
        <dbReference type="Proteomes" id="UP001139011"/>
    </source>
</evidence>
<protein>
    <submittedName>
        <fullName evidence="2">YdbC family protein</fullName>
    </submittedName>
</protein>
<name>A0A9X1X7X6_9BACL</name>
<gene>
    <name evidence="2" type="ORF">LCY76_02600</name>
</gene>
<evidence type="ECO:0000313" key="2">
    <source>
        <dbReference type="EMBL" id="MCK6255513.1"/>
    </source>
</evidence>
<evidence type="ECO:0000259" key="1">
    <source>
        <dbReference type="Pfam" id="PF16291"/>
    </source>
</evidence>
<feature type="domain" description="DUF4937" evidence="1">
    <location>
        <begin position="2"/>
        <end position="90"/>
    </location>
</feature>
<keyword evidence="3" id="KW-1185">Reference proteome</keyword>
<reference evidence="2" key="1">
    <citation type="submission" date="2021-09" db="EMBL/GenBank/DDBJ databases">
        <title>Genome analysis of Fictibacillus sp. KIGAM418 isolated from marine sediment.</title>
        <authorList>
            <person name="Seo M.-J."/>
            <person name="Cho E.-S."/>
            <person name="Hwang C.Y."/>
        </authorList>
    </citation>
    <scope>NUCLEOTIDE SEQUENCE</scope>
    <source>
        <strain evidence="2">KIGAM418</strain>
    </source>
</reference>
<dbReference type="RefSeq" id="WP_248251332.1">
    <property type="nucleotide sequence ID" value="NZ_JAIWJX010000002.1"/>
</dbReference>
<dbReference type="EMBL" id="JAIWJX010000002">
    <property type="protein sequence ID" value="MCK6255513.1"/>
    <property type="molecule type" value="Genomic_DNA"/>
</dbReference>
<dbReference type="AlphaFoldDB" id="A0A9X1X7X6"/>
<sequence length="195" mass="22527">MLIKRISCKVKEGHQDLFYDCQKQWGPLSQVKGFMGQVGGWSDHKQSTACIYAFWESQQDYQYFMDEIHNQIFAASGQGNTYTSIEIDFFQEELRITGLENQFADVIRNAQYIYSVIQQAEKHSWNAGLQKAKGMLGGTFASSQKDRDTFLVWSAWQSEKQQRRTLPQGGALEWADEKFSVIEAWRVCPSIIDRD</sequence>
<dbReference type="InterPro" id="IPR032555">
    <property type="entry name" value="DUF4937"/>
</dbReference>
<organism evidence="2 3">
    <name type="scientific">Fictibacillus marinisediminis</name>
    <dbReference type="NCBI Taxonomy" id="2878389"/>
    <lineage>
        <taxon>Bacteria</taxon>
        <taxon>Bacillati</taxon>
        <taxon>Bacillota</taxon>
        <taxon>Bacilli</taxon>
        <taxon>Bacillales</taxon>
        <taxon>Fictibacillaceae</taxon>
        <taxon>Fictibacillus</taxon>
    </lineage>
</organism>
<dbReference type="SUPFAM" id="SSF54909">
    <property type="entry name" value="Dimeric alpha+beta barrel"/>
    <property type="match status" value="1"/>
</dbReference>
<comment type="caution">
    <text evidence="2">The sequence shown here is derived from an EMBL/GenBank/DDBJ whole genome shotgun (WGS) entry which is preliminary data.</text>
</comment>